<evidence type="ECO:0000313" key="10">
    <source>
        <dbReference type="EMBL" id="KAK8059692.1"/>
    </source>
</evidence>
<organism evidence="10 11">
    <name type="scientific">Apiospora saccharicola</name>
    <dbReference type="NCBI Taxonomy" id="335842"/>
    <lineage>
        <taxon>Eukaryota</taxon>
        <taxon>Fungi</taxon>
        <taxon>Dikarya</taxon>
        <taxon>Ascomycota</taxon>
        <taxon>Pezizomycotina</taxon>
        <taxon>Sordariomycetes</taxon>
        <taxon>Xylariomycetidae</taxon>
        <taxon>Amphisphaeriales</taxon>
        <taxon>Apiosporaceae</taxon>
        <taxon>Apiospora</taxon>
    </lineage>
</organism>
<evidence type="ECO:0000256" key="4">
    <source>
        <dbReference type="ARBA" id="ARBA00023002"/>
    </source>
</evidence>
<dbReference type="InterPro" id="IPR024775">
    <property type="entry name" value="DinB-like"/>
</dbReference>
<evidence type="ECO:0000313" key="11">
    <source>
        <dbReference type="Proteomes" id="UP001446871"/>
    </source>
</evidence>
<dbReference type="InterPro" id="IPR051128">
    <property type="entry name" value="EgtD_Methyltrsf_superfamily"/>
</dbReference>
<reference evidence="10 11" key="1">
    <citation type="submission" date="2023-01" db="EMBL/GenBank/DDBJ databases">
        <title>Analysis of 21 Apiospora genomes using comparative genomics revels a genus with tremendous synthesis potential of carbohydrate active enzymes and secondary metabolites.</title>
        <authorList>
            <person name="Sorensen T."/>
        </authorList>
    </citation>
    <scope>NUCLEOTIDE SEQUENCE [LARGE SCALE GENOMIC DNA]</scope>
    <source>
        <strain evidence="10 11">CBS 83171</strain>
    </source>
</reference>
<feature type="domain" description="Sulfatase-modifying factor enzyme-like" evidence="7">
    <location>
        <begin position="575"/>
        <end position="896"/>
    </location>
</feature>
<proteinExistence type="predicted"/>
<keyword evidence="4" id="KW-0560">Oxidoreductase</keyword>
<feature type="domain" description="DinB-like" evidence="9">
    <location>
        <begin position="390"/>
        <end position="513"/>
    </location>
</feature>
<dbReference type="Gene3D" id="3.90.1580.10">
    <property type="entry name" value="paralog of FGE (formylglycine-generating enzyme)"/>
    <property type="match status" value="1"/>
</dbReference>
<accession>A0ABR1ULY7</accession>
<dbReference type="Proteomes" id="UP001446871">
    <property type="component" value="Unassembled WGS sequence"/>
</dbReference>
<sequence>MQSHAVDTISDSQAFASGNKTGKGGGLQKDIDIIDIQQAAVEINLKEEIHKLWRPEGGPRKLPTLLVYDEKGLQLFEQITFLEEYYLTNYEIQVLRRSATAIAKSIPSGSMVIELGSGSNLRKVSLLLQALEDAGRDVDYYALDLSREELDRTLRQVPTFRHVRTHGLLGTYDDGREWLKQPAIAKRRKCIMSLGSSIGNFHRHEAAEFLKGFTEVLEPADTIVIGLDSCTNPSKVYHAYNDREGITHQFILNGLRHANEVLGSEEFKLEDWEVIGEYVYDNEGGRHQAFYSPVRDTTVLGETIKAHERIQVEQSLKYSKDGMQNLWRAAGVVESDRWMVEGDEYGLHLLTKPTTMEFGRKPSQYAQAPLPSLDDWKNLWLSWDTVTQRMLPNEELLDKPIKLRNACIFYLGHIPAFLDIQLGKVTNLAPTEPAFYHSIFERGIDPDVDNPDHCHAHSEIPDEWPPVEEILSYQERVRAKLIKIYEDGQDSIPRDIGRAIWVGFEHEVMHMETLLYMMLQSDKTRPPSHTATPDFKALTEKACKERTDNVWFDVPEQCITIGMNDPQDKLDFQGHFGWDNEKPARQVNVHAFQAKGRPITNEEYAQYLYDTKATKLPASWEDNETQISNGTNGNVDGRTNGLAGNGKLDGQGYTANAVPSSFLEGKFVRTVYGLVPLQYALDWPIFASYDELAGCAAWMGGRIPTLEEARSVYTHVDYMRQEQAERTLGKTVPAVNGHLVNNGVEETPPSKGSNSVSGELSEMDGLFVDLTDANVGFKHWHPVAVTAHGDRLAGQGQMGGVWEWTSSPLEKHEGFEPMALYPGYTGRVTPISSSLDPFLFHTKMLTIQKADFFDGKHNIVLGGSWATHPRIAGRKSFVNWYQRNYLYAWCGARLVRGL</sequence>
<keyword evidence="5" id="KW-0408">Iron</keyword>
<dbReference type="InterPro" id="IPR005532">
    <property type="entry name" value="SUMF_dom"/>
</dbReference>
<dbReference type="SUPFAM" id="SSF56436">
    <property type="entry name" value="C-type lectin-like"/>
    <property type="match status" value="1"/>
</dbReference>
<evidence type="ECO:0000259" key="7">
    <source>
        <dbReference type="Pfam" id="PF03781"/>
    </source>
</evidence>
<dbReference type="Pfam" id="PF10017">
    <property type="entry name" value="Methyltransf_33"/>
    <property type="match status" value="1"/>
</dbReference>
<dbReference type="Pfam" id="PF12867">
    <property type="entry name" value="DinB_2"/>
    <property type="match status" value="1"/>
</dbReference>
<name>A0ABR1ULY7_9PEZI</name>
<comment type="caution">
    <text evidence="10">The sequence shown here is derived from an EMBL/GenBank/DDBJ whole genome shotgun (WGS) entry which is preliminary data.</text>
</comment>
<evidence type="ECO:0000256" key="2">
    <source>
        <dbReference type="ARBA" id="ARBA00022679"/>
    </source>
</evidence>
<keyword evidence="1" id="KW-0489">Methyltransferase</keyword>
<evidence type="ECO:0000259" key="8">
    <source>
        <dbReference type="Pfam" id="PF10017"/>
    </source>
</evidence>
<dbReference type="InterPro" id="IPR019257">
    <property type="entry name" value="MeTrfase_dom"/>
</dbReference>
<keyword evidence="2" id="KW-0808">Transferase</keyword>
<dbReference type="EMBL" id="JAQQWM010000006">
    <property type="protein sequence ID" value="KAK8059692.1"/>
    <property type="molecule type" value="Genomic_DNA"/>
</dbReference>
<comment type="pathway">
    <text evidence="6">Amino-acid biosynthesis; ergothioneine biosynthesis.</text>
</comment>
<evidence type="ECO:0000256" key="3">
    <source>
        <dbReference type="ARBA" id="ARBA00022691"/>
    </source>
</evidence>
<dbReference type="InterPro" id="IPR029063">
    <property type="entry name" value="SAM-dependent_MTases_sf"/>
</dbReference>
<dbReference type="InterPro" id="IPR042095">
    <property type="entry name" value="SUMF_sf"/>
</dbReference>
<dbReference type="PANTHER" id="PTHR43397:SF1">
    <property type="entry name" value="ERGOTHIONEINE BIOSYNTHESIS PROTEIN 1"/>
    <property type="match status" value="1"/>
</dbReference>
<gene>
    <name evidence="10" type="ORF">PG996_009622</name>
</gene>
<evidence type="ECO:0000256" key="6">
    <source>
        <dbReference type="ARBA" id="ARBA00037882"/>
    </source>
</evidence>
<evidence type="ECO:0000256" key="1">
    <source>
        <dbReference type="ARBA" id="ARBA00022603"/>
    </source>
</evidence>
<dbReference type="Pfam" id="PF03781">
    <property type="entry name" value="FGE-sulfatase"/>
    <property type="match status" value="1"/>
</dbReference>
<dbReference type="InterPro" id="IPR016187">
    <property type="entry name" value="CTDL_fold"/>
</dbReference>
<keyword evidence="11" id="KW-1185">Reference proteome</keyword>
<protein>
    <submittedName>
        <fullName evidence="10">Uncharacterized protein</fullName>
    </submittedName>
</protein>
<keyword evidence="3" id="KW-0949">S-adenosyl-L-methionine</keyword>
<dbReference type="PANTHER" id="PTHR43397">
    <property type="entry name" value="ERGOTHIONEINE BIOSYNTHESIS PROTEIN 1"/>
    <property type="match status" value="1"/>
</dbReference>
<dbReference type="InterPro" id="IPR017805">
    <property type="entry name" value="SAM_MeTrfase_EasF-type_put"/>
</dbReference>
<evidence type="ECO:0000259" key="9">
    <source>
        <dbReference type="Pfam" id="PF12867"/>
    </source>
</evidence>
<dbReference type="Gene3D" id="3.40.50.150">
    <property type="entry name" value="Vaccinia Virus protein VP39"/>
    <property type="match status" value="1"/>
</dbReference>
<evidence type="ECO:0000256" key="5">
    <source>
        <dbReference type="ARBA" id="ARBA00023004"/>
    </source>
</evidence>
<dbReference type="NCBIfam" id="TIGR03439">
    <property type="entry name" value="methyl_EasF"/>
    <property type="match status" value="1"/>
</dbReference>
<feature type="domain" description="Histidine-specific methyltransferase SAM-dependent" evidence="8">
    <location>
        <begin position="59"/>
        <end position="351"/>
    </location>
</feature>